<evidence type="ECO:0000256" key="1">
    <source>
        <dbReference type="SAM" id="SignalP"/>
    </source>
</evidence>
<dbReference type="RefSeq" id="WP_119769440.1">
    <property type="nucleotide sequence ID" value="NZ_QYUO01000001.1"/>
</dbReference>
<feature type="domain" description="DUF2059" evidence="2">
    <location>
        <begin position="102"/>
        <end position="140"/>
    </location>
</feature>
<feature type="signal peptide" evidence="1">
    <location>
        <begin position="1"/>
        <end position="19"/>
    </location>
</feature>
<dbReference type="EMBL" id="QYUO01000001">
    <property type="protein sequence ID" value="RJF99502.1"/>
    <property type="molecule type" value="Genomic_DNA"/>
</dbReference>
<keyword evidence="4" id="KW-1185">Reference proteome</keyword>
<dbReference type="AlphaFoldDB" id="A0A3A3FTJ4"/>
<name>A0A3A3FTJ4_9BURK</name>
<accession>A0A3A3FTJ4</accession>
<proteinExistence type="predicted"/>
<evidence type="ECO:0000259" key="2">
    <source>
        <dbReference type="Pfam" id="PF09832"/>
    </source>
</evidence>
<dbReference type="InterPro" id="IPR018637">
    <property type="entry name" value="DUF2059"/>
</dbReference>
<dbReference type="Pfam" id="PF09832">
    <property type="entry name" value="DUF2059"/>
    <property type="match status" value="1"/>
</dbReference>
<reference evidence="4" key="1">
    <citation type="submission" date="2018-09" db="EMBL/GenBank/DDBJ databases">
        <authorList>
            <person name="Zhu H."/>
        </authorList>
    </citation>
    <scope>NUCLEOTIDE SEQUENCE [LARGE SCALE GENOMIC DNA]</scope>
    <source>
        <strain evidence="4">K1R23-30</strain>
    </source>
</reference>
<dbReference type="Proteomes" id="UP000265955">
    <property type="component" value="Unassembled WGS sequence"/>
</dbReference>
<dbReference type="OrthoDB" id="8902809at2"/>
<keyword evidence="1" id="KW-0732">Signal</keyword>
<evidence type="ECO:0000313" key="3">
    <source>
        <dbReference type="EMBL" id="RJF99502.1"/>
    </source>
</evidence>
<sequence length="175" mass="19391">MIKPVFAIAMMTAALHVQAASPAKQELVQKVLQLWQIESVGQLMLQEPVNEAVAQARVVLQGRVAPERQEAAMRDITTDAKKFIDETSPVVLGSTKKLVPSTVAPLLAERFSEEELTQIVAILESPVRQKFEAMMPEMQKTLGEKLAADTRPVIDPKLQDLRQRIGLRLRTAAMP</sequence>
<gene>
    <name evidence="3" type="ORF">D3871_13930</name>
</gene>
<evidence type="ECO:0000313" key="4">
    <source>
        <dbReference type="Proteomes" id="UP000265955"/>
    </source>
</evidence>
<protein>
    <submittedName>
        <fullName evidence="3">DUF2059 domain-containing protein</fullName>
    </submittedName>
</protein>
<feature type="chain" id="PRO_5017186992" evidence="1">
    <location>
        <begin position="20"/>
        <end position="175"/>
    </location>
</feature>
<comment type="caution">
    <text evidence="3">The sequence shown here is derived from an EMBL/GenBank/DDBJ whole genome shotgun (WGS) entry which is preliminary data.</text>
</comment>
<organism evidence="3 4">
    <name type="scientific">Noviherbaspirillum saxi</name>
    <dbReference type="NCBI Taxonomy" id="2320863"/>
    <lineage>
        <taxon>Bacteria</taxon>
        <taxon>Pseudomonadati</taxon>
        <taxon>Pseudomonadota</taxon>
        <taxon>Betaproteobacteria</taxon>
        <taxon>Burkholderiales</taxon>
        <taxon>Oxalobacteraceae</taxon>
        <taxon>Noviherbaspirillum</taxon>
    </lineage>
</organism>